<name>A0A015K997_RHIIW</name>
<dbReference type="STRING" id="1432141.A0A015K997"/>
<organism evidence="2 3">
    <name type="scientific">Rhizophagus irregularis (strain DAOM 197198w)</name>
    <name type="common">Glomus intraradices</name>
    <dbReference type="NCBI Taxonomy" id="1432141"/>
    <lineage>
        <taxon>Eukaryota</taxon>
        <taxon>Fungi</taxon>
        <taxon>Fungi incertae sedis</taxon>
        <taxon>Mucoromycota</taxon>
        <taxon>Glomeromycotina</taxon>
        <taxon>Glomeromycetes</taxon>
        <taxon>Glomerales</taxon>
        <taxon>Glomeraceae</taxon>
        <taxon>Rhizophagus</taxon>
    </lineage>
</organism>
<dbReference type="InterPro" id="IPR052972">
    <property type="entry name" value="Sacsin_chaperone_reg"/>
</dbReference>
<protein>
    <recommendedName>
        <fullName evidence="1">BTB domain-containing protein</fullName>
    </recommendedName>
</protein>
<dbReference type="Pfam" id="PF25794">
    <property type="entry name" value="SACS"/>
    <property type="match status" value="1"/>
</dbReference>
<sequence length="2214" mass="258165">MIPLANGTLGTLTRSRNSNVYLDPDLNDYNNNKSCRNNRNNDERLIFTNQLHKFIDKSIDSDLYKRLYKNAKAGWNLNIKILDESAVADMIKYSLDYERNKNYEEIQINNNNREWIYQLWDILMYRNWDLKKFEDIHLIPTNRSTLRKLKTPTKIFSSKASKYSFDNYISIFEKFGAVFVDNGFDIEWDKINPYIIKLDDIISVLTSFQANPSYPSNLDCQLQNNEISMFIKYLSLFLQQYQYQVESKLTEVIKRFPIFTEIGCNSPISLMSKDRKWYLLPFEEVNSYGKIIYPSQMGGFLDTSSKYLCYILEDIIKIPRLDVNNYWRNCVIPFLEMQSPKDIDIVVDKLFNRFPDILDERLKNDLGSKSFVPAGTLEESKQQKTPYKPTLVKPIELFDPEKKKVNDLFFEDERVFPAGKYGISRSFFDNKFLENLKKLGIKTSLTTDDIIFRINTIMKRKQSSNIQDFIHINAKKLFKYIDENWDQLTNTDSTIFSNAILGNEWIPTTNESGKKSFSKPQDCYYQKYKYLVCFVAPILEYNIKNVNFLKLLNWNIYPNVDMVLKQLTFCCESVTRGQSPKELELICNSIYNYMNLALQHNMSIFNYMKNHLKNKSWILCGDTFRSTDEVVIDLPDKLTGSYSLVTKLPKEYNEFINLFKSMGIRDEIGIKDLILAIRNTAERNENKNLSIEEINNIVQVLDHIVTLQMRITAEENDPERFNELLIPSTENILVDLRNIHYDDMGNRLDNEEKSKYMIAHPLVSQYIAKKLNMQTLTGKICDTGDSSWEPYRYEQNESLTTRIKNIIKEYLPNQIIREFLQNADDAKATRFSVIVDRRKYTNRKESLLTEEMKELQGPAIWIYNDAEFSEKDFQALINLGIGGKSRDENENDTRIGKFGLGFNCAFHITDLPSFVSGETIAFIDPHAKFLPATGYPPKKLKGIRMNFIEKEFKKRFPDQCYPYEAIEGCDFTKKFKGTLFRLPLRTKRSKISSQVLEINEILRLFYNVESNKEMLFLRNIESCSLYDMKEQGPNLIWQAKINNIDSCRNSRQKVIDNVDDAQIYQLDIEIIQCPQKVSEIWAICTGGHNKIKSEFKELKEFSQKERIKPRGGVASLLARSDEKSLDELKAESFPNPPLLRGEIFSYLSLSMISNLGVHLNGNFSLSSSRLQSENDFLKSDCDDAKWNRYILLEVLPDLHIKLFEYIVELEEARHLKESTNFIPHTTKNFWPIDKYLIMDMYKIYALNVIRKLGVNEQKVFWTEAKGGRFISLKEAKILEEEKTNIANILINLEGPIQVVKLDKDKMGQLDEIVKSKKPINFPYTPISGKLVCKELQLMRPFKNNNIIRNDDTQDSLFQLLTFIFQDKDSFKHLTRLPLVPLSDGSVGKFGGQKVYYIGKQKHLDLFPNGRSRLISINLPKDLLEIFSSDEFSKVTNIQKFDASAIFDLLKGELPSVDISLPWDPNGKRINNNWLQKIWSMIFKSEENIEYSKLSEFPLLPVNKPSNMLIKPDITTPLLYAPKNGQHRLFSILVKLKIRFTDMSFPDNAHEDLKRCVVQCTPISILNSLEKALSYTNMEDLEQLFEDSNLSLSDYAKLRTFINEEIDTLIEHVQHQEDFANILVSLPIWPIHSCEDNLIDARSGILLPYELPFFSFHKNTTIYKCNSKSDFTTLTKLGATFISELDYVKDHIIPSFTKFKTPPREYIPFLQAVLLLNNQEIEEYFRHRGVIPNKSLTEFVSADALYDMNNTLFRSIFADTDNILPPELQNNNQCLNSLRRIGLKHQVNCSIFVECAKEIELQIKQGINPSVVKERAKNLVRYLYENINALRFNNKQLNKIMRIKFVPTERNIRNQFYKKLKEVSLFESFENLCSRKYMNICWTQCPLFDENVEPTSSFNEHYPGIDYPSADNIIEHWFVIEKMAKGKSWNRNCKKELKGVINEIYQVMNKISEHKDYELLIRCKIDQPEKRIFLNGDDPFDEQNWVAGRELIFGIQEDLKEGMYKVKDNLKEYKELLMLAGASEIAPPRPPSPNPIFDQKDKLFISLQNKLEIQNNKYHDVIFIIGKEKIGANKYVLSAASTYFDRMFYSGLSESTMDKSEIIIRDTRPEIFRVLLRWLYGKSFEEAIKSVLHNIPAGQSYETYYLTFLVDLLKATDYYGVELKDEVEDIIINSSLIGVTNVCDILNRAKDSDAKRLKDFCEQYIESNRELIVRI</sequence>
<dbReference type="PROSITE" id="PS50097">
    <property type="entry name" value="BTB"/>
    <property type="match status" value="1"/>
</dbReference>
<dbReference type="GO" id="GO:0030544">
    <property type="term" value="F:Hsp70 protein binding"/>
    <property type="evidence" value="ECO:0007669"/>
    <property type="project" value="TreeGrafter"/>
</dbReference>
<dbReference type="SMART" id="SM00225">
    <property type="entry name" value="BTB"/>
    <property type="match status" value="1"/>
</dbReference>
<dbReference type="OrthoDB" id="1262810at2759"/>
<dbReference type="InterPro" id="IPR000210">
    <property type="entry name" value="BTB/POZ_dom"/>
</dbReference>
<gene>
    <name evidence="2" type="ORF">RirG_015850</name>
</gene>
<dbReference type="EMBL" id="JEMT01009212">
    <property type="protein sequence ID" value="EXX78337.1"/>
    <property type="molecule type" value="Genomic_DNA"/>
</dbReference>
<evidence type="ECO:0000259" key="1">
    <source>
        <dbReference type="PROSITE" id="PS50097"/>
    </source>
</evidence>
<dbReference type="Gene3D" id="3.30.565.10">
    <property type="entry name" value="Histidine kinase-like ATPase, C-terminal domain"/>
    <property type="match status" value="1"/>
</dbReference>
<accession>A0A015K997</accession>
<dbReference type="CDD" id="cd18186">
    <property type="entry name" value="BTB_POZ_ZBTB_KLHL-like"/>
    <property type="match status" value="1"/>
</dbReference>
<dbReference type="Gene3D" id="3.30.710.10">
    <property type="entry name" value="Potassium Channel Kv1.1, Chain A"/>
    <property type="match status" value="1"/>
</dbReference>
<dbReference type="Proteomes" id="UP000022910">
    <property type="component" value="Unassembled WGS sequence"/>
</dbReference>
<evidence type="ECO:0000313" key="3">
    <source>
        <dbReference type="Proteomes" id="UP000022910"/>
    </source>
</evidence>
<dbReference type="NCBIfam" id="NF047352">
    <property type="entry name" value="P_loop_sacsin"/>
    <property type="match status" value="1"/>
</dbReference>
<feature type="domain" description="BTB" evidence="1">
    <location>
        <begin position="2058"/>
        <end position="2119"/>
    </location>
</feature>
<dbReference type="PANTHER" id="PTHR15600">
    <property type="entry name" value="SACSIN"/>
    <property type="match status" value="1"/>
</dbReference>
<dbReference type="InterPro" id="IPR011333">
    <property type="entry name" value="SKP1/BTB/POZ_sf"/>
</dbReference>
<evidence type="ECO:0000313" key="2">
    <source>
        <dbReference type="EMBL" id="EXX78337.1"/>
    </source>
</evidence>
<dbReference type="SUPFAM" id="SSF54695">
    <property type="entry name" value="POZ domain"/>
    <property type="match status" value="1"/>
</dbReference>
<dbReference type="PANTHER" id="PTHR15600:SF42">
    <property type="entry name" value="SACSIN"/>
    <property type="match status" value="1"/>
</dbReference>
<dbReference type="HOGENOM" id="CLU_000417_1_0_1"/>
<proteinExistence type="predicted"/>
<comment type="caution">
    <text evidence="2">The sequence shown here is derived from an EMBL/GenBank/DDBJ whole genome shotgun (WGS) entry which is preliminary data.</text>
</comment>
<reference evidence="2 3" key="1">
    <citation type="submission" date="2014-02" db="EMBL/GenBank/DDBJ databases">
        <title>Single nucleus genome sequencing reveals high similarity among nuclei of an endomycorrhizal fungus.</title>
        <authorList>
            <person name="Lin K."/>
            <person name="Geurts R."/>
            <person name="Zhang Z."/>
            <person name="Limpens E."/>
            <person name="Saunders D.G."/>
            <person name="Mu D."/>
            <person name="Pang E."/>
            <person name="Cao H."/>
            <person name="Cha H."/>
            <person name="Lin T."/>
            <person name="Zhou Q."/>
            <person name="Shang Y."/>
            <person name="Li Y."/>
            <person name="Ivanov S."/>
            <person name="Sharma T."/>
            <person name="Velzen R.V."/>
            <person name="Ruijter N.D."/>
            <person name="Aanen D.K."/>
            <person name="Win J."/>
            <person name="Kamoun S."/>
            <person name="Bisseling T."/>
            <person name="Huang S."/>
        </authorList>
    </citation>
    <scope>NUCLEOTIDE SEQUENCE [LARGE SCALE GENOMIC DNA]</scope>
    <source>
        <strain evidence="3">DAOM197198w</strain>
    </source>
</reference>
<dbReference type="Pfam" id="PF00651">
    <property type="entry name" value="BTB"/>
    <property type="match status" value="1"/>
</dbReference>
<keyword evidence="3" id="KW-1185">Reference proteome</keyword>
<dbReference type="InterPro" id="IPR036890">
    <property type="entry name" value="HATPase_C_sf"/>
</dbReference>
<dbReference type="InterPro" id="IPR058210">
    <property type="entry name" value="SACS/Nov_dom"/>
</dbReference>
<dbReference type="SUPFAM" id="SSF55874">
    <property type="entry name" value="ATPase domain of HSP90 chaperone/DNA topoisomerase II/histidine kinase"/>
    <property type="match status" value="1"/>
</dbReference>